<dbReference type="Ensembl" id="ENSLLET00000020326.1">
    <property type="protein sequence ID" value="ENSLLEP00000019553.1"/>
    <property type="gene ID" value="ENSLLEG00000012410.1"/>
</dbReference>
<feature type="region of interest" description="Disordered" evidence="7">
    <location>
        <begin position="1"/>
        <end position="61"/>
    </location>
</feature>
<sequence length="357" mass="39618">MEPDRGNPFGELDNPFQMPPPYHEQPPIQAPTTLPAAPANNVPPPAAKKQSPPEPKNYGSYGTQEATAAATADLLRRQEELNRKVEELDRRELELQSAALGGSATKKNNWPPLPSFCPVKPCFYQDISVEIPQDFQKTVSMMYYLWLFSAGTLFLNFVACLAWFCVDASNGSGFGLSILWLLLFTPCSFLCWYRPLYKAFRSDSSFNFFVFFFIYFVQDVLYVLQAVGIPGWGFSGWIAALSVLRAGSVGAAVIMMIVAIFVTGNAALGIFMLKRVHSIYRRTGASFQKAQEEFATGVFSNQVVRTAAPTPPRAPLRTLSILDARAHRLHLFSIRYARQSWAPPGGVHFSLTSALPV</sequence>
<keyword evidence="3 5" id="KW-1133">Transmembrane helix</keyword>
<evidence type="ECO:0000256" key="7">
    <source>
        <dbReference type="SAM" id="MobiDB-lite"/>
    </source>
</evidence>
<dbReference type="AlphaFoldDB" id="A0A8C5MV53"/>
<evidence type="ECO:0000313" key="9">
    <source>
        <dbReference type="Proteomes" id="UP000694569"/>
    </source>
</evidence>
<feature type="compositionally biased region" description="Low complexity" evidence="7">
    <location>
        <begin position="25"/>
        <end position="40"/>
    </location>
</feature>
<comment type="similarity">
    <text evidence="5">Belongs to the SCAMP family.</text>
</comment>
<dbReference type="GO" id="GO:0032588">
    <property type="term" value="C:trans-Golgi network membrane"/>
    <property type="evidence" value="ECO:0007669"/>
    <property type="project" value="TreeGrafter"/>
</dbReference>
<accession>A0A8C5MV53</accession>
<reference evidence="8" key="2">
    <citation type="submission" date="2025-09" db="UniProtKB">
        <authorList>
            <consortium name="Ensembl"/>
        </authorList>
    </citation>
    <scope>IDENTIFICATION</scope>
</reference>
<feature type="transmembrane region" description="Helical" evidence="5">
    <location>
        <begin position="143"/>
        <end position="166"/>
    </location>
</feature>
<evidence type="ECO:0000256" key="4">
    <source>
        <dbReference type="ARBA" id="ARBA00023136"/>
    </source>
</evidence>
<dbReference type="Pfam" id="PF04144">
    <property type="entry name" value="SCAMP"/>
    <property type="match status" value="1"/>
</dbReference>
<evidence type="ECO:0000313" key="8">
    <source>
        <dbReference type="Ensembl" id="ENSLLEP00000019553.1"/>
    </source>
</evidence>
<feature type="coiled-coil region" evidence="6">
    <location>
        <begin position="71"/>
        <end position="98"/>
    </location>
</feature>
<organism evidence="8 9">
    <name type="scientific">Leptobrachium leishanense</name>
    <name type="common">Leishan spiny toad</name>
    <dbReference type="NCBI Taxonomy" id="445787"/>
    <lineage>
        <taxon>Eukaryota</taxon>
        <taxon>Metazoa</taxon>
        <taxon>Chordata</taxon>
        <taxon>Craniata</taxon>
        <taxon>Vertebrata</taxon>
        <taxon>Euteleostomi</taxon>
        <taxon>Amphibia</taxon>
        <taxon>Batrachia</taxon>
        <taxon>Anura</taxon>
        <taxon>Pelobatoidea</taxon>
        <taxon>Megophryidae</taxon>
        <taxon>Leptobrachium</taxon>
    </lineage>
</organism>
<dbReference type="InterPro" id="IPR007273">
    <property type="entry name" value="SCAMP"/>
</dbReference>
<evidence type="ECO:0000256" key="3">
    <source>
        <dbReference type="ARBA" id="ARBA00022989"/>
    </source>
</evidence>
<protein>
    <recommendedName>
        <fullName evidence="5">Secretory carrier-associated membrane protein</fullName>
        <shortName evidence="5">Secretory carrier membrane protein</shortName>
    </recommendedName>
</protein>
<evidence type="ECO:0000256" key="5">
    <source>
        <dbReference type="RuleBase" id="RU363122"/>
    </source>
</evidence>
<reference evidence="8" key="1">
    <citation type="submission" date="2025-08" db="UniProtKB">
        <authorList>
            <consortium name="Ensembl"/>
        </authorList>
    </citation>
    <scope>IDENTIFICATION</scope>
</reference>
<feature type="transmembrane region" description="Helical" evidence="5">
    <location>
        <begin position="172"/>
        <end position="193"/>
    </location>
</feature>
<evidence type="ECO:0000256" key="1">
    <source>
        <dbReference type="ARBA" id="ARBA00004141"/>
    </source>
</evidence>
<evidence type="ECO:0000256" key="6">
    <source>
        <dbReference type="SAM" id="Coils"/>
    </source>
</evidence>
<keyword evidence="6" id="KW-0175">Coiled coil</keyword>
<keyword evidence="5" id="KW-0813">Transport</keyword>
<name>A0A8C5MV53_9ANUR</name>
<keyword evidence="4 5" id="KW-0472">Membrane</keyword>
<dbReference type="Proteomes" id="UP000694569">
    <property type="component" value="Unplaced"/>
</dbReference>
<keyword evidence="2 5" id="KW-0812">Transmembrane</keyword>
<feature type="transmembrane region" description="Helical" evidence="5">
    <location>
        <begin position="205"/>
        <end position="229"/>
    </location>
</feature>
<dbReference type="OrthoDB" id="1924787at2759"/>
<comment type="subcellular location">
    <subcellularLocation>
        <location evidence="1 5">Membrane</location>
        <topology evidence="1 5">Multi-pass membrane protein</topology>
    </subcellularLocation>
</comment>
<feature type="transmembrane region" description="Helical" evidence="5">
    <location>
        <begin position="249"/>
        <end position="273"/>
    </location>
</feature>
<dbReference type="GO" id="GO:0015031">
    <property type="term" value="P:protein transport"/>
    <property type="evidence" value="ECO:0007669"/>
    <property type="project" value="InterPro"/>
</dbReference>
<dbReference type="GO" id="GO:0055038">
    <property type="term" value="C:recycling endosome membrane"/>
    <property type="evidence" value="ECO:0007669"/>
    <property type="project" value="TreeGrafter"/>
</dbReference>
<dbReference type="GeneTree" id="ENSGT00940000160917"/>
<dbReference type="PANTHER" id="PTHR10687">
    <property type="entry name" value="SECRETORY CARRIER-ASSOCIATED MEMBRANE PROTEIN SCAMP"/>
    <property type="match status" value="1"/>
</dbReference>
<proteinExistence type="inferred from homology"/>
<evidence type="ECO:0000256" key="2">
    <source>
        <dbReference type="ARBA" id="ARBA00022692"/>
    </source>
</evidence>
<keyword evidence="9" id="KW-1185">Reference proteome</keyword>
<dbReference type="PANTHER" id="PTHR10687:SF6">
    <property type="entry name" value="SECRETORY CARRIER-ASSOCIATED MEMBRANE PROTEIN 3"/>
    <property type="match status" value="1"/>
</dbReference>